<dbReference type="Proteomes" id="UP000178086">
    <property type="component" value="Unassembled WGS sequence"/>
</dbReference>
<evidence type="ECO:0000259" key="4">
    <source>
        <dbReference type="Pfam" id="PF17147"/>
    </source>
</evidence>
<evidence type="ECO:0000256" key="1">
    <source>
        <dbReference type="ARBA" id="ARBA00009032"/>
    </source>
</evidence>
<accession>A0A1F2UIH5</accession>
<dbReference type="SUPFAM" id="SSF52518">
    <property type="entry name" value="Thiamin diphosphate-binding fold (THDP-binding)"/>
    <property type="match status" value="1"/>
</dbReference>
<dbReference type="InterPro" id="IPR050722">
    <property type="entry name" value="Pyruvate:ferred/Flavod_OxRd"/>
</dbReference>
<dbReference type="PANTHER" id="PTHR32154">
    <property type="entry name" value="PYRUVATE-FLAVODOXIN OXIDOREDUCTASE-RELATED"/>
    <property type="match status" value="1"/>
</dbReference>
<evidence type="ECO:0000313" key="6">
    <source>
        <dbReference type="Proteomes" id="UP000178086"/>
    </source>
</evidence>
<dbReference type="EMBL" id="MELI01000084">
    <property type="protein sequence ID" value="OFW32822.1"/>
    <property type="molecule type" value="Genomic_DNA"/>
</dbReference>
<dbReference type="GO" id="GO:0019752">
    <property type="term" value="P:carboxylic acid metabolic process"/>
    <property type="evidence" value="ECO:0007669"/>
    <property type="project" value="UniProtKB-ARBA"/>
</dbReference>
<dbReference type="CDD" id="cd07034">
    <property type="entry name" value="TPP_PYR_PFOR_IOR-alpha_like"/>
    <property type="match status" value="1"/>
</dbReference>
<comment type="caution">
    <text evidence="5">The sequence shown here is derived from an EMBL/GenBank/DDBJ whole genome shotgun (WGS) entry which is preliminary data.</text>
</comment>
<proteinExistence type="inferred from homology"/>
<keyword evidence="2" id="KW-0560">Oxidoreductase</keyword>
<dbReference type="FunFam" id="3.40.50.920:FF:000010">
    <property type="entry name" value="Pyruvate ferredoxin oxidoreductase, alpha subunit"/>
    <property type="match status" value="1"/>
</dbReference>
<evidence type="ECO:0000313" key="5">
    <source>
        <dbReference type="EMBL" id="OFW32822.1"/>
    </source>
</evidence>
<gene>
    <name evidence="5" type="primary">porA</name>
    <name evidence="5" type="ORF">A2074_05360</name>
</gene>
<protein>
    <submittedName>
        <fullName evidence="5">Pyruvate ferredoxin oxidoreductase</fullName>
    </submittedName>
</protein>
<name>A0A1F2UIH5_9ACTN</name>
<dbReference type="Gene3D" id="3.40.50.970">
    <property type="match status" value="1"/>
</dbReference>
<dbReference type="GO" id="GO:0000287">
    <property type="term" value="F:magnesium ion binding"/>
    <property type="evidence" value="ECO:0007669"/>
    <property type="project" value="UniProtKB-ARBA"/>
</dbReference>
<dbReference type="InterPro" id="IPR033412">
    <property type="entry name" value="PFOR_II"/>
</dbReference>
<dbReference type="InterPro" id="IPR002880">
    <property type="entry name" value="Pyrv_Fd/Flavodoxin_OxRdtase_N"/>
</dbReference>
<dbReference type="PANTHER" id="PTHR32154:SF0">
    <property type="entry name" value="PYRUVATE-FLAVODOXIN OXIDOREDUCTASE-RELATED"/>
    <property type="match status" value="1"/>
</dbReference>
<dbReference type="AlphaFoldDB" id="A0A1F2UIH5"/>
<dbReference type="SUPFAM" id="SSF52922">
    <property type="entry name" value="TK C-terminal domain-like"/>
    <property type="match status" value="1"/>
</dbReference>
<dbReference type="GO" id="GO:0016903">
    <property type="term" value="F:oxidoreductase activity, acting on the aldehyde or oxo group of donors"/>
    <property type="evidence" value="ECO:0007669"/>
    <property type="project" value="UniProtKB-ARBA"/>
</dbReference>
<sequence length="393" mass="42914">MAIRVAYTGNGACAQAMRQVEPHMVAAYPITPQTEVVEEFAKFVADGKVKTKFLPVESEHSAMSACIGGAAAGGRVMTTTASQGLAYMWEMLYIASGLRLPIVMGVANRALSAPINIHGDHSDTMGARDSGWVQLYCKTVQEVYDTLIQAVRIAEHDEVRLPVMVCYDGFSVSHSLMDLEVLAEEQVKGFVGSFTPRYPLLDIANPVTYGPLALYDFYFEYRRQQVEAMATAERAVGEIAEEYASLSGRRYSAVEAYRLDNAEVALVSLGSTASTIEYAVDRLRDEGVAAGALRIRTFRPFPKDAIREALEPLKAVAVMDRSESLSGWGGPVGIEVKAAFYETEARPLLLDVVYGLGGRDVGVDDVREVFGELKKATDAGKMSDPVYYLSLRE</sequence>
<dbReference type="Pfam" id="PF17147">
    <property type="entry name" value="PFOR_II"/>
    <property type="match status" value="1"/>
</dbReference>
<keyword evidence="5" id="KW-0670">Pyruvate</keyword>
<dbReference type="GO" id="GO:0006979">
    <property type="term" value="P:response to oxidative stress"/>
    <property type="evidence" value="ECO:0007669"/>
    <property type="project" value="TreeGrafter"/>
</dbReference>
<dbReference type="FunFam" id="3.40.50.970:FF:000012">
    <property type="entry name" value="Pyruvate:ferredoxin (Flavodoxin) oxidoreductase"/>
    <property type="match status" value="1"/>
</dbReference>
<dbReference type="InterPro" id="IPR009014">
    <property type="entry name" value="Transketo_C/PFOR_II"/>
</dbReference>
<feature type="domain" description="Pyruvate:ferredoxin oxidoreductase core" evidence="4">
    <location>
        <begin position="262"/>
        <end position="366"/>
    </location>
</feature>
<organism evidence="5 6">
    <name type="scientific">Candidatus Aquicultor primus</name>
    <dbReference type="NCBI Taxonomy" id="1797195"/>
    <lineage>
        <taxon>Bacteria</taxon>
        <taxon>Bacillati</taxon>
        <taxon>Actinomycetota</taxon>
        <taxon>Candidatus Aquicultoria</taxon>
        <taxon>Candidatus Aquicultorales</taxon>
        <taxon>Candidatus Aquicultoraceae</taxon>
        <taxon>Candidatus Aquicultor</taxon>
    </lineage>
</organism>
<evidence type="ECO:0000259" key="3">
    <source>
        <dbReference type="Pfam" id="PF01855"/>
    </source>
</evidence>
<evidence type="ECO:0000256" key="2">
    <source>
        <dbReference type="ARBA" id="ARBA00023002"/>
    </source>
</evidence>
<reference evidence="5 6" key="1">
    <citation type="journal article" date="2016" name="Nat. Commun.">
        <title>Thousands of microbial genomes shed light on interconnected biogeochemical processes in an aquifer system.</title>
        <authorList>
            <person name="Anantharaman K."/>
            <person name="Brown C.T."/>
            <person name="Hug L.A."/>
            <person name="Sharon I."/>
            <person name="Castelle C.J."/>
            <person name="Probst A.J."/>
            <person name="Thomas B.C."/>
            <person name="Singh A."/>
            <person name="Wilkins M.J."/>
            <person name="Karaoz U."/>
            <person name="Brodie E.L."/>
            <person name="Williams K.H."/>
            <person name="Hubbard S.S."/>
            <person name="Banfield J.F."/>
        </authorList>
    </citation>
    <scope>NUCLEOTIDE SEQUENCE [LARGE SCALE GENOMIC DNA]</scope>
</reference>
<dbReference type="Gene3D" id="3.40.50.920">
    <property type="match status" value="1"/>
</dbReference>
<dbReference type="Pfam" id="PF01855">
    <property type="entry name" value="POR_N"/>
    <property type="match status" value="1"/>
</dbReference>
<feature type="domain" description="Pyruvate flavodoxin/ferredoxin oxidoreductase pyrimidine binding" evidence="3">
    <location>
        <begin position="16"/>
        <end position="238"/>
    </location>
</feature>
<dbReference type="InterPro" id="IPR029061">
    <property type="entry name" value="THDP-binding"/>
</dbReference>
<comment type="similarity">
    <text evidence="1">Belongs to the pyruvate:ferredoxin/flavodoxin oxidoreductase family.</text>
</comment>